<dbReference type="Proteomes" id="UP001372526">
    <property type="component" value="Unassembled WGS sequence"/>
</dbReference>
<comment type="caution">
    <text evidence="3">The sequence shown here is derived from an EMBL/GenBank/DDBJ whole genome shotgun (WGS) entry which is preliminary data.</text>
</comment>
<evidence type="ECO:0000313" key="4">
    <source>
        <dbReference type="Proteomes" id="UP001372526"/>
    </source>
</evidence>
<dbReference type="SUPFAM" id="SSF101478">
    <property type="entry name" value="ADP-ribosylglycohydrolase"/>
    <property type="match status" value="1"/>
</dbReference>
<dbReference type="Pfam" id="PF03747">
    <property type="entry name" value="ADP_ribosyl_GH"/>
    <property type="match status" value="1"/>
</dbReference>
<dbReference type="EMBL" id="JBAWSX010000007">
    <property type="protein sequence ID" value="MEI4802294.1"/>
    <property type="molecule type" value="Genomic_DNA"/>
</dbReference>
<dbReference type="InterPro" id="IPR005502">
    <property type="entry name" value="Ribosyl_crysJ1"/>
</dbReference>
<sequence>MRNIKDLFIASLLGGAIGDALGYTVEFMTLDKIKSKFGEHGITGLKSDKVTGRALISDDTQMTLFTADGMIWAYQRCSERGIGSFAGSGIYQSYLRWYYTQTEKTPTDDGKFWLESQPHEERNSILDYKELFSKRAPGHSCLMALGSGKMGTVKQPINNSKGCGGVMRIAPVGLFLHREPEYAFRTGAEVAAITHGHPTGYLAAGALAVIIAELINGKSVIESIMIAIDVLKTHKGCEETLNAIEKAIELTKGDEDPQRAIQKLGEGWIAEEALAIALYCALKTSTVKEALIMSVNHDGDSDSTGAICGNILGAAYGIAALPKEWINNLELKDLITDMGSKLFDMSNQVDFCCS</sequence>
<dbReference type="PANTHER" id="PTHR16222:SF24">
    <property type="entry name" value="ADP-RIBOSYLHYDROLASE ARH3"/>
    <property type="match status" value="1"/>
</dbReference>
<gene>
    <name evidence="3" type="ORF">WAZ07_13370</name>
</gene>
<evidence type="ECO:0000313" key="3">
    <source>
        <dbReference type="EMBL" id="MEI4802294.1"/>
    </source>
</evidence>
<evidence type="ECO:0000256" key="1">
    <source>
        <dbReference type="ARBA" id="ARBA00010702"/>
    </source>
</evidence>
<keyword evidence="2 3" id="KW-0378">Hydrolase</keyword>
<dbReference type="EC" id="3.2.2.-" evidence="3"/>
<proteinExistence type="inferred from homology"/>
<evidence type="ECO:0000256" key="2">
    <source>
        <dbReference type="ARBA" id="ARBA00022801"/>
    </source>
</evidence>
<dbReference type="InterPro" id="IPR050792">
    <property type="entry name" value="ADP-ribosylglycohydrolase"/>
</dbReference>
<keyword evidence="3" id="KW-0326">Glycosidase</keyword>
<dbReference type="Gene3D" id="1.10.4080.10">
    <property type="entry name" value="ADP-ribosylation/Crystallin J1"/>
    <property type="match status" value="1"/>
</dbReference>
<keyword evidence="4" id="KW-1185">Reference proteome</keyword>
<accession>A0ABU8FK30</accession>
<protein>
    <submittedName>
        <fullName evidence="3">ADP-ribosylglycohydrolase family protein</fullName>
        <ecNumber evidence="3">3.2.2.-</ecNumber>
    </submittedName>
</protein>
<dbReference type="GO" id="GO:0016798">
    <property type="term" value="F:hydrolase activity, acting on glycosyl bonds"/>
    <property type="evidence" value="ECO:0007669"/>
    <property type="project" value="UniProtKB-KW"/>
</dbReference>
<comment type="similarity">
    <text evidence="1">Belongs to the ADP-ribosylglycohydrolase family.</text>
</comment>
<dbReference type="InterPro" id="IPR036705">
    <property type="entry name" value="Ribosyl_crysJ1_sf"/>
</dbReference>
<name>A0ABU8FK30_9BACI</name>
<dbReference type="PANTHER" id="PTHR16222">
    <property type="entry name" value="ADP-RIBOSYLGLYCOHYDROLASE"/>
    <property type="match status" value="1"/>
</dbReference>
<dbReference type="RefSeq" id="WP_336472851.1">
    <property type="nucleotide sequence ID" value="NZ_JBAWSX010000007.1"/>
</dbReference>
<reference evidence="3 4" key="1">
    <citation type="submission" date="2024-01" db="EMBL/GenBank/DDBJ databases">
        <title>Seven novel Bacillus-like species.</title>
        <authorList>
            <person name="Liu G."/>
        </authorList>
    </citation>
    <scope>NUCLEOTIDE SEQUENCE [LARGE SCALE GENOMIC DNA]</scope>
    <source>
        <strain evidence="3 4">FJAT-51639</strain>
    </source>
</reference>
<organism evidence="3 4">
    <name type="scientific">Bacillus bruguierae</name>
    <dbReference type="NCBI Taxonomy" id="3127667"/>
    <lineage>
        <taxon>Bacteria</taxon>
        <taxon>Bacillati</taxon>
        <taxon>Bacillota</taxon>
        <taxon>Bacilli</taxon>
        <taxon>Bacillales</taxon>
        <taxon>Bacillaceae</taxon>
        <taxon>Bacillus</taxon>
    </lineage>
</organism>